<sequence length="81" mass="8484">VITVFLVGATAAATAIGYVGKYGNDHAGWVPICDSFHAFCRKGLIAITLGFIAVFCFLALTLISATKSTHLITVAAQVQNI</sequence>
<evidence type="ECO:0000256" key="7">
    <source>
        <dbReference type="RuleBase" id="RU361233"/>
    </source>
</evidence>
<dbReference type="Pfam" id="PF04535">
    <property type="entry name" value="CASP_dom"/>
    <property type="match status" value="1"/>
</dbReference>
<keyword evidence="6 7" id="KW-0472">Membrane</keyword>
<evidence type="ECO:0000256" key="6">
    <source>
        <dbReference type="ARBA" id="ARBA00023136"/>
    </source>
</evidence>
<comment type="subcellular location">
    <subcellularLocation>
        <location evidence="1 7">Cell membrane</location>
        <topology evidence="1 7">Multi-pass membrane protein</topology>
    </subcellularLocation>
</comment>
<evidence type="ECO:0000256" key="5">
    <source>
        <dbReference type="ARBA" id="ARBA00022989"/>
    </source>
</evidence>
<evidence type="ECO:0000256" key="3">
    <source>
        <dbReference type="ARBA" id="ARBA00022475"/>
    </source>
</evidence>
<keyword evidence="5 7" id="KW-1133">Transmembrane helix</keyword>
<name>N0DTZ8_9CARY</name>
<feature type="domain" description="Casparian strip membrane protein" evidence="8">
    <location>
        <begin position="1"/>
        <end position="56"/>
    </location>
</feature>
<accession>N0DTZ8</accession>
<dbReference type="NCBIfam" id="TIGR01569">
    <property type="entry name" value="A_tha_TIGR01569"/>
    <property type="match status" value="1"/>
</dbReference>
<dbReference type="AlphaFoldDB" id="N0DTZ8"/>
<dbReference type="InterPro" id="IPR006459">
    <property type="entry name" value="CASP/CASPL"/>
</dbReference>
<keyword evidence="3 7" id="KW-1003">Cell membrane</keyword>
<evidence type="ECO:0000256" key="4">
    <source>
        <dbReference type="ARBA" id="ARBA00022692"/>
    </source>
</evidence>
<feature type="non-terminal residue" evidence="9">
    <location>
        <position position="1"/>
    </location>
</feature>
<reference evidence="9" key="1">
    <citation type="journal article" date="2013" name="Mol. Biol. Evol.">
        <title>Molecular Adaptation during a Rapid Adaptive Radiation.</title>
        <authorList>
            <person name="Kapralov M.V."/>
            <person name="Votintseva A.A."/>
            <person name="Filatov D.A."/>
        </authorList>
    </citation>
    <scope>NUCLEOTIDE SEQUENCE</scope>
</reference>
<proteinExistence type="inferred from homology"/>
<evidence type="ECO:0000256" key="1">
    <source>
        <dbReference type="ARBA" id="ARBA00004651"/>
    </source>
</evidence>
<reference evidence="9" key="2">
    <citation type="submission" date="2013-01" db="EMBL/GenBank/DDBJ databases">
        <authorList>
            <person name="Kapralov M."/>
            <person name="Votintseva A."/>
            <person name="Filatov D."/>
        </authorList>
    </citation>
    <scope>NUCLEOTIDE SEQUENCE</scope>
</reference>
<evidence type="ECO:0000259" key="8">
    <source>
        <dbReference type="Pfam" id="PF04535"/>
    </source>
</evidence>
<comment type="similarity">
    <text evidence="2 7">Belongs to the Casparian strip membrane proteins (CASP) family.</text>
</comment>
<protein>
    <recommendedName>
        <fullName evidence="7">CASP-like protein</fullName>
    </recommendedName>
</protein>
<evidence type="ECO:0000313" key="9">
    <source>
        <dbReference type="EMBL" id="BAN18440.1"/>
    </source>
</evidence>
<comment type="subunit">
    <text evidence="7">Homodimer and heterodimers.</text>
</comment>
<organism evidence="9">
    <name type="scientific">Schiedea sarmentosa</name>
    <dbReference type="NCBI Taxonomy" id="270417"/>
    <lineage>
        <taxon>Eukaryota</taxon>
        <taxon>Viridiplantae</taxon>
        <taxon>Streptophyta</taxon>
        <taxon>Embryophyta</taxon>
        <taxon>Tracheophyta</taxon>
        <taxon>Spermatophyta</taxon>
        <taxon>Magnoliopsida</taxon>
        <taxon>eudicotyledons</taxon>
        <taxon>Gunneridae</taxon>
        <taxon>Pentapetalae</taxon>
        <taxon>Caryophyllales</taxon>
        <taxon>Caryophyllaceae</taxon>
        <taxon>Sclerantheae</taxon>
        <taxon>Schiedea</taxon>
    </lineage>
</organism>
<comment type="caution">
    <text evidence="7">Lacks conserved residue(s) required for the propagation of feature annotation.</text>
</comment>
<evidence type="ECO:0000256" key="2">
    <source>
        <dbReference type="ARBA" id="ARBA00007651"/>
    </source>
</evidence>
<dbReference type="GO" id="GO:0005886">
    <property type="term" value="C:plasma membrane"/>
    <property type="evidence" value="ECO:0007669"/>
    <property type="project" value="UniProtKB-SubCell"/>
</dbReference>
<dbReference type="EMBL" id="AB777144">
    <property type="protein sequence ID" value="BAN18440.1"/>
    <property type="molecule type" value="Genomic_DNA"/>
</dbReference>
<keyword evidence="4 7" id="KW-0812">Transmembrane</keyword>
<feature type="transmembrane region" description="Helical" evidence="7">
    <location>
        <begin position="44"/>
        <end position="63"/>
    </location>
</feature>
<dbReference type="InterPro" id="IPR006702">
    <property type="entry name" value="CASP_dom"/>
</dbReference>